<dbReference type="Gene3D" id="3.90.550.10">
    <property type="entry name" value="Spore Coat Polysaccharide Biosynthesis Protein SpsA, Chain A"/>
    <property type="match status" value="1"/>
</dbReference>
<name>A0ABR7CNN0_9BACT</name>
<dbReference type="InterPro" id="IPR029044">
    <property type="entry name" value="Nucleotide-diphossugar_trans"/>
</dbReference>
<evidence type="ECO:0000259" key="1">
    <source>
        <dbReference type="Pfam" id="PF00483"/>
    </source>
</evidence>
<dbReference type="InterPro" id="IPR005835">
    <property type="entry name" value="NTP_transferase_dom"/>
</dbReference>
<organism evidence="2 3">
    <name type="scientific">Alistipes hominis</name>
    <dbReference type="NCBI Taxonomy" id="2763015"/>
    <lineage>
        <taxon>Bacteria</taxon>
        <taxon>Pseudomonadati</taxon>
        <taxon>Bacteroidota</taxon>
        <taxon>Bacteroidia</taxon>
        <taxon>Bacteroidales</taxon>
        <taxon>Rikenellaceae</taxon>
        <taxon>Alistipes</taxon>
    </lineage>
</organism>
<dbReference type="Pfam" id="PF00483">
    <property type="entry name" value="NTP_transferase"/>
    <property type="match status" value="1"/>
</dbReference>
<gene>
    <name evidence="2" type="ORF">H8S08_09655</name>
</gene>
<dbReference type="Proteomes" id="UP000636891">
    <property type="component" value="Unassembled WGS sequence"/>
</dbReference>
<accession>A0ABR7CNN0</accession>
<dbReference type="InterPro" id="IPR050486">
    <property type="entry name" value="Mannose-1P_guanyltransferase"/>
</dbReference>
<feature type="domain" description="Nucleotidyl transferase" evidence="1">
    <location>
        <begin position="6"/>
        <end position="229"/>
    </location>
</feature>
<keyword evidence="3" id="KW-1185">Reference proteome</keyword>
<evidence type="ECO:0000313" key="2">
    <source>
        <dbReference type="EMBL" id="MBC5617274.1"/>
    </source>
</evidence>
<dbReference type="CDD" id="cd06915">
    <property type="entry name" value="NTP_transferase_WcbM_like"/>
    <property type="match status" value="1"/>
</dbReference>
<comment type="caution">
    <text evidence="2">The sequence shown here is derived from an EMBL/GenBank/DDBJ whole genome shotgun (WGS) entry which is preliminary data.</text>
</comment>
<dbReference type="PANTHER" id="PTHR22572">
    <property type="entry name" value="SUGAR-1-PHOSPHATE GUANYL TRANSFERASE"/>
    <property type="match status" value="1"/>
</dbReference>
<sequence>MEQREGIVLAGGLGTRLRSVVSDLPKCMAPVAGRPFLYYLLKYMEVRRFTRVVLALGYMHESVQRWLAGEKWDFEIRCSLEETPLGTGGAVRQALSRTDGDEVYILNGDTFFDVDTDEMARVHRASGAAATIALKPMTDFSRYGVVETDPQGRIVAFREKKYCPRGQINGGVYLVDKKSGLLDFPSERFSFETDILQQRVRDCLLTGYASDGYFIDIGIPEDYEKADTDFKTLFPR</sequence>
<protein>
    <submittedName>
        <fullName evidence="2">Nucleotidyltransferase family protein</fullName>
    </submittedName>
</protein>
<reference evidence="2 3" key="1">
    <citation type="submission" date="2020-08" db="EMBL/GenBank/DDBJ databases">
        <title>Genome public.</title>
        <authorList>
            <person name="Liu C."/>
            <person name="Sun Q."/>
        </authorList>
    </citation>
    <scope>NUCLEOTIDE SEQUENCE [LARGE SCALE GENOMIC DNA]</scope>
    <source>
        <strain evidence="2 3">New-7</strain>
    </source>
</reference>
<dbReference type="SUPFAM" id="SSF53448">
    <property type="entry name" value="Nucleotide-diphospho-sugar transferases"/>
    <property type="match status" value="1"/>
</dbReference>
<proteinExistence type="predicted"/>
<evidence type="ECO:0000313" key="3">
    <source>
        <dbReference type="Proteomes" id="UP000636891"/>
    </source>
</evidence>
<dbReference type="EMBL" id="JACOOK010000005">
    <property type="protein sequence ID" value="MBC5617274.1"/>
    <property type="molecule type" value="Genomic_DNA"/>
</dbReference>